<dbReference type="OrthoDB" id="3934656at2759"/>
<dbReference type="InterPro" id="IPR036396">
    <property type="entry name" value="Cyt_P450_sf"/>
</dbReference>
<evidence type="ECO:0000256" key="9">
    <source>
        <dbReference type="PIRSR" id="PIRSR602401-1"/>
    </source>
</evidence>
<feature type="binding site" description="axial binding residue" evidence="9">
    <location>
        <position position="116"/>
    </location>
    <ligand>
        <name>heme</name>
        <dbReference type="ChEBI" id="CHEBI:30413"/>
    </ligand>
    <ligandPart>
        <name>Fe</name>
        <dbReference type="ChEBI" id="CHEBI:18248"/>
    </ligandPart>
</feature>
<dbReference type="InterPro" id="IPR050364">
    <property type="entry name" value="Cytochrome_P450_fung"/>
</dbReference>
<dbReference type="GO" id="GO:0016705">
    <property type="term" value="F:oxidoreductase activity, acting on paired donors, with incorporation or reduction of molecular oxygen"/>
    <property type="evidence" value="ECO:0007669"/>
    <property type="project" value="InterPro"/>
</dbReference>
<gene>
    <name evidence="10" type="ORF">HYPSUDRAFT_141033</name>
</gene>
<keyword evidence="6" id="KW-0560">Oxidoreductase</keyword>
<evidence type="ECO:0000256" key="1">
    <source>
        <dbReference type="ARBA" id="ARBA00001971"/>
    </source>
</evidence>
<evidence type="ECO:0000256" key="4">
    <source>
        <dbReference type="ARBA" id="ARBA00022617"/>
    </source>
</evidence>
<dbReference type="AlphaFoldDB" id="A0A0D2NR60"/>
<dbReference type="GO" id="GO:0020037">
    <property type="term" value="F:heme binding"/>
    <property type="evidence" value="ECO:0007669"/>
    <property type="project" value="InterPro"/>
</dbReference>
<feature type="non-terminal residue" evidence="10">
    <location>
        <position position="1"/>
    </location>
</feature>
<dbReference type="Proteomes" id="UP000054270">
    <property type="component" value="Unassembled WGS sequence"/>
</dbReference>
<dbReference type="PRINTS" id="PR00463">
    <property type="entry name" value="EP450I"/>
</dbReference>
<dbReference type="PANTHER" id="PTHR46300">
    <property type="entry name" value="P450, PUTATIVE (EUROFUNG)-RELATED-RELATED"/>
    <property type="match status" value="1"/>
</dbReference>
<dbReference type="EMBL" id="KN817560">
    <property type="protein sequence ID" value="KJA21234.1"/>
    <property type="molecule type" value="Genomic_DNA"/>
</dbReference>
<evidence type="ECO:0000256" key="5">
    <source>
        <dbReference type="ARBA" id="ARBA00022723"/>
    </source>
</evidence>
<keyword evidence="4 9" id="KW-0349">Heme</keyword>
<evidence type="ECO:0000256" key="8">
    <source>
        <dbReference type="ARBA" id="ARBA00023033"/>
    </source>
</evidence>
<accession>A0A0D2NR60</accession>
<dbReference type="GO" id="GO:0005506">
    <property type="term" value="F:iron ion binding"/>
    <property type="evidence" value="ECO:0007669"/>
    <property type="project" value="InterPro"/>
</dbReference>
<proteinExistence type="inferred from homology"/>
<evidence type="ECO:0000256" key="6">
    <source>
        <dbReference type="ARBA" id="ARBA00023002"/>
    </source>
</evidence>
<keyword evidence="7 9" id="KW-0408">Iron</keyword>
<dbReference type="OMA" id="PAMWENP"/>
<protein>
    <recommendedName>
        <fullName evidence="12">Cytochrome P450</fullName>
    </recommendedName>
</protein>
<dbReference type="InterPro" id="IPR002401">
    <property type="entry name" value="Cyt_P450_E_grp-I"/>
</dbReference>
<dbReference type="Gene3D" id="1.10.630.10">
    <property type="entry name" value="Cytochrome P450"/>
    <property type="match status" value="1"/>
</dbReference>
<comment type="pathway">
    <text evidence="2">Secondary metabolite biosynthesis.</text>
</comment>
<dbReference type="STRING" id="945553.A0A0D2NR60"/>
<dbReference type="Pfam" id="PF00067">
    <property type="entry name" value="p450"/>
    <property type="match status" value="1"/>
</dbReference>
<evidence type="ECO:0000256" key="3">
    <source>
        <dbReference type="ARBA" id="ARBA00010617"/>
    </source>
</evidence>
<evidence type="ECO:0000313" key="11">
    <source>
        <dbReference type="Proteomes" id="UP000054270"/>
    </source>
</evidence>
<dbReference type="SUPFAM" id="SSF48264">
    <property type="entry name" value="Cytochrome P450"/>
    <property type="match status" value="1"/>
</dbReference>
<keyword evidence="8" id="KW-0503">Monooxygenase</keyword>
<evidence type="ECO:0000256" key="7">
    <source>
        <dbReference type="ARBA" id="ARBA00023004"/>
    </source>
</evidence>
<keyword evidence="5 9" id="KW-0479">Metal-binding</keyword>
<evidence type="ECO:0000256" key="2">
    <source>
        <dbReference type="ARBA" id="ARBA00005179"/>
    </source>
</evidence>
<comment type="cofactor">
    <cofactor evidence="1 9">
        <name>heme</name>
        <dbReference type="ChEBI" id="CHEBI:30413"/>
    </cofactor>
</comment>
<evidence type="ECO:0000313" key="10">
    <source>
        <dbReference type="EMBL" id="KJA21234.1"/>
    </source>
</evidence>
<dbReference type="PANTHER" id="PTHR46300:SF12">
    <property type="entry name" value="P450, PUTATIVE (EUROFUNG)-RELATED"/>
    <property type="match status" value="1"/>
</dbReference>
<sequence length="161" mass="18614">EIDKIVGNDRLVSYDDQDSLPYLQNLFREVLRFRPVLSLCVFHAATAGDVYQGYFIPKGTTVVPNVWTFTRYPTVYRNPEEFNPDRCFDENGKLNNYDVTYVFHSTISKHFIRRICPGRHAALATVWLAVARVLSTFDIRPLKDAQGMVNILMVYLCTSFH</sequence>
<dbReference type="InterPro" id="IPR001128">
    <property type="entry name" value="Cyt_P450"/>
</dbReference>
<keyword evidence="11" id="KW-1185">Reference proteome</keyword>
<reference evidence="11" key="1">
    <citation type="submission" date="2014-04" db="EMBL/GenBank/DDBJ databases">
        <title>Evolutionary Origins and Diversification of the Mycorrhizal Mutualists.</title>
        <authorList>
            <consortium name="DOE Joint Genome Institute"/>
            <consortium name="Mycorrhizal Genomics Consortium"/>
            <person name="Kohler A."/>
            <person name="Kuo A."/>
            <person name="Nagy L.G."/>
            <person name="Floudas D."/>
            <person name="Copeland A."/>
            <person name="Barry K.W."/>
            <person name="Cichocki N."/>
            <person name="Veneault-Fourrey C."/>
            <person name="LaButti K."/>
            <person name="Lindquist E.A."/>
            <person name="Lipzen A."/>
            <person name="Lundell T."/>
            <person name="Morin E."/>
            <person name="Murat C."/>
            <person name="Riley R."/>
            <person name="Ohm R."/>
            <person name="Sun H."/>
            <person name="Tunlid A."/>
            <person name="Henrissat B."/>
            <person name="Grigoriev I.V."/>
            <person name="Hibbett D.S."/>
            <person name="Martin F."/>
        </authorList>
    </citation>
    <scope>NUCLEOTIDE SEQUENCE [LARGE SCALE GENOMIC DNA]</scope>
    <source>
        <strain evidence="11">FD-334 SS-4</strain>
    </source>
</reference>
<organism evidence="10 11">
    <name type="scientific">Hypholoma sublateritium (strain FD-334 SS-4)</name>
    <dbReference type="NCBI Taxonomy" id="945553"/>
    <lineage>
        <taxon>Eukaryota</taxon>
        <taxon>Fungi</taxon>
        <taxon>Dikarya</taxon>
        <taxon>Basidiomycota</taxon>
        <taxon>Agaricomycotina</taxon>
        <taxon>Agaricomycetes</taxon>
        <taxon>Agaricomycetidae</taxon>
        <taxon>Agaricales</taxon>
        <taxon>Agaricineae</taxon>
        <taxon>Strophariaceae</taxon>
        <taxon>Hypholoma</taxon>
    </lineage>
</organism>
<evidence type="ECO:0008006" key="12">
    <source>
        <dbReference type="Google" id="ProtNLM"/>
    </source>
</evidence>
<comment type="similarity">
    <text evidence="3">Belongs to the cytochrome P450 family.</text>
</comment>
<dbReference type="GO" id="GO:0004497">
    <property type="term" value="F:monooxygenase activity"/>
    <property type="evidence" value="ECO:0007669"/>
    <property type="project" value="UniProtKB-KW"/>
</dbReference>
<name>A0A0D2NR60_HYPSF</name>